<organism evidence="1 2">
    <name type="scientific">Lactobacillus xujianguonis</name>
    <dbReference type="NCBI Taxonomy" id="2495899"/>
    <lineage>
        <taxon>Bacteria</taxon>
        <taxon>Bacillati</taxon>
        <taxon>Bacillota</taxon>
        <taxon>Bacilli</taxon>
        <taxon>Lactobacillales</taxon>
        <taxon>Lactobacillaceae</taxon>
        <taxon>Lactobacillus</taxon>
    </lineage>
</organism>
<dbReference type="Pfam" id="PF06896">
    <property type="entry name" value="Phage_TAC_3"/>
    <property type="match status" value="1"/>
</dbReference>
<evidence type="ECO:0000313" key="2">
    <source>
        <dbReference type="Proteomes" id="UP000288291"/>
    </source>
</evidence>
<evidence type="ECO:0008006" key="3">
    <source>
        <dbReference type="Google" id="ProtNLM"/>
    </source>
</evidence>
<dbReference type="Proteomes" id="UP000288291">
    <property type="component" value="Unassembled WGS sequence"/>
</dbReference>
<sequence length="116" mass="13074">MSVKINGKKLHLTTFEVPTSGKNIIRCLTAQRDFAKENEIVKNMDSDNDDSVIKGLEAQIKMIDLYVKFLKPILHLSDAQEQKVEESDFDDVVDLANEVIAKVLGYNSDKSDESDK</sequence>
<accession>A0A437SY37</accession>
<dbReference type="AlphaFoldDB" id="A0A437SY37"/>
<dbReference type="EMBL" id="RXIA01000001">
    <property type="protein sequence ID" value="RVU71780.1"/>
    <property type="molecule type" value="Genomic_DNA"/>
</dbReference>
<keyword evidence="2" id="KW-1185">Reference proteome</keyword>
<protein>
    <recommendedName>
        <fullName evidence="3">Phage tail protein</fullName>
    </recommendedName>
</protein>
<name>A0A437SY37_9LACO</name>
<comment type="caution">
    <text evidence="1">The sequence shown here is derived from an EMBL/GenBank/DDBJ whole genome shotgun (WGS) entry which is preliminary data.</text>
</comment>
<proteinExistence type="predicted"/>
<evidence type="ECO:0000313" key="1">
    <source>
        <dbReference type="EMBL" id="RVU71780.1"/>
    </source>
</evidence>
<dbReference type="RefSeq" id="WP_103661149.1">
    <property type="nucleotide sequence ID" value="NZ_ML136871.1"/>
</dbReference>
<gene>
    <name evidence="1" type="ORF">EJK17_00440</name>
</gene>
<dbReference type="InterPro" id="IPR009681">
    <property type="entry name" value="Phage_TAC_Siphoviridae"/>
</dbReference>
<reference evidence="1 2" key="1">
    <citation type="submission" date="2018-12" db="EMBL/GenBank/DDBJ databases">
        <authorList>
            <person name="Meng J."/>
        </authorList>
    </citation>
    <scope>NUCLEOTIDE SEQUENCE [LARGE SCALE GENOMIC DNA]</scope>
    <source>
        <strain evidence="1 2">HT111-2</strain>
    </source>
</reference>